<name>A0ABN7VS44_GIGMA</name>
<protein>
    <submittedName>
        <fullName evidence="1">28456_t:CDS:1</fullName>
    </submittedName>
</protein>
<dbReference type="EMBL" id="CAJVQB010021124">
    <property type="protein sequence ID" value="CAG8796241.1"/>
    <property type="molecule type" value="Genomic_DNA"/>
</dbReference>
<sequence>SIFDPKIGNFKYACEVYDDITNLEELVSYTVYWMAPKQIRKYINQLKNAKNLQHRKFENPIDNDIQEKFIKIIDKITYPIIPSDQMLLKDKVLIFDRMIEEDNPIFDFISLEKGIELYAKRNHKYKEQAKQFIKEAANNDCSDAQKFYMNRNLEVKKDKEFGLEYLKLAAKENHERQLSY</sequence>
<gene>
    <name evidence="1" type="ORF">GMARGA_LOCUS22164</name>
</gene>
<comment type="caution">
    <text evidence="1">The sequence shown here is derived from an EMBL/GenBank/DDBJ whole genome shotgun (WGS) entry which is preliminary data.</text>
</comment>
<reference evidence="1 2" key="1">
    <citation type="submission" date="2021-06" db="EMBL/GenBank/DDBJ databases">
        <authorList>
            <person name="Kallberg Y."/>
            <person name="Tangrot J."/>
            <person name="Rosling A."/>
        </authorList>
    </citation>
    <scope>NUCLEOTIDE SEQUENCE [LARGE SCALE GENOMIC DNA]</scope>
    <source>
        <strain evidence="1 2">120-4 pot B 10/14</strain>
    </source>
</reference>
<proteinExistence type="predicted"/>
<feature type="non-terminal residue" evidence="1">
    <location>
        <position position="1"/>
    </location>
</feature>
<accession>A0ABN7VS44</accession>
<evidence type="ECO:0000313" key="1">
    <source>
        <dbReference type="EMBL" id="CAG8796241.1"/>
    </source>
</evidence>
<evidence type="ECO:0000313" key="2">
    <source>
        <dbReference type="Proteomes" id="UP000789901"/>
    </source>
</evidence>
<keyword evidence="2" id="KW-1185">Reference proteome</keyword>
<organism evidence="1 2">
    <name type="scientific">Gigaspora margarita</name>
    <dbReference type="NCBI Taxonomy" id="4874"/>
    <lineage>
        <taxon>Eukaryota</taxon>
        <taxon>Fungi</taxon>
        <taxon>Fungi incertae sedis</taxon>
        <taxon>Mucoromycota</taxon>
        <taxon>Glomeromycotina</taxon>
        <taxon>Glomeromycetes</taxon>
        <taxon>Diversisporales</taxon>
        <taxon>Gigasporaceae</taxon>
        <taxon>Gigaspora</taxon>
    </lineage>
</organism>
<dbReference type="Proteomes" id="UP000789901">
    <property type="component" value="Unassembled WGS sequence"/>
</dbReference>